<dbReference type="OrthoDB" id="425534at2759"/>
<evidence type="ECO:0000259" key="3">
    <source>
        <dbReference type="Pfam" id="PF00561"/>
    </source>
</evidence>
<dbReference type="PANTHER" id="PTHR43248:SF25">
    <property type="entry name" value="AB HYDROLASE-1 DOMAIN-CONTAINING PROTEIN-RELATED"/>
    <property type="match status" value="1"/>
</dbReference>
<dbReference type="Pfam" id="PF08386">
    <property type="entry name" value="Abhydrolase_4"/>
    <property type="match status" value="1"/>
</dbReference>
<evidence type="ECO:0008006" key="7">
    <source>
        <dbReference type="Google" id="ProtNLM"/>
    </source>
</evidence>
<dbReference type="GO" id="GO:0016787">
    <property type="term" value="F:hydrolase activity"/>
    <property type="evidence" value="ECO:0007669"/>
    <property type="project" value="UniProtKB-KW"/>
</dbReference>
<name>A0A6A6C8Z8_ZASCE</name>
<dbReference type="InterPro" id="IPR051601">
    <property type="entry name" value="Serine_prot/Carboxylest_S33"/>
</dbReference>
<reference evidence="5" key="1">
    <citation type="journal article" date="2020" name="Stud. Mycol.">
        <title>101 Dothideomycetes genomes: a test case for predicting lifestyles and emergence of pathogens.</title>
        <authorList>
            <person name="Haridas S."/>
            <person name="Albert R."/>
            <person name="Binder M."/>
            <person name="Bloem J."/>
            <person name="Labutti K."/>
            <person name="Salamov A."/>
            <person name="Andreopoulos B."/>
            <person name="Baker S."/>
            <person name="Barry K."/>
            <person name="Bills G."/>
            <person name="Bluhm B."/>
            <person name="Cannon C."/>
            <person name="Castanera R."/>
            <person name="Culley D."/>
            <person name="Daum C."/>
            <person name="Ezra D."/>
            <person name="Gonzalez J."/>
            <person name="Henrissat B."/>
            <person name="Kuo A."/>
            <person name="Liang C."/>
            <person name="Lipzen A."/>
            <person name="Lutzoni F."/>
            <person name="Magnuson J."/>
            <person name="Mondo S."/>
            <person name="Nolan M."/>
            <person name="Ohm R."/>
            <person name="Pangilinan J."/>
            <person name="Park H.-J."/>
            <person name="Ramirez L."/>
            <person name="Alfaro M."/>
            <person name="Sun H."/>
            <person name="Tritt A."/>
            <person name="Yoshinaga Y."/>
            <person name="Zwiers L.-H."/>
            <person name="Turgeon B."/>
            <person name="Goodwin S."/>
            <person name="Spatafora J."/>
            <person name="Crous P."/>
            <person name="Grigoriev I."/>
        </authorList>
    </citation>
    <scope>NUCLEOTIDE SEQUENCE</scope>
    <source>
        <strain evidence="5">ATCC 36951</strain>
    </source>
</reference>
<protein>
    <recommendedName>
        <fullName evidence="7">AB hydrolase-1 domain-containing protein</fullName>
    </recommendedName>
</protein>
<sequence>MGCGYSRCCDDPHDYYSCSNGYRPIYPDPVAYQSINGALRYYDCQGYGPPSQYHPSTQQGPPPEWAYPQHQYPVYRKTKRQRDNENAGALAATSNILLASAAPAFSSRSTSKLQWGPCQSTNTTVTAGLQCATLPVPLDYQDEQCNQTLYLNLARSPAEGQSKGTILVNFGGPGLDGRNNLVSSNGVPVLGLSEYDWVTWDPRGTGTTLPANCYSDTAVSTNASAAIPFPQNATVPEISKAWDAVTNITSTCKDTLGVNGTLIGSAYTARDMLQIVDALGEDGLLRYYGMSYGSALGQIFAAMFPDRVGRIVIDGVLNPHQYITGTDYQQLATTDAVLDNFFSSCEARPEICNLTMLDTSQQSLRQQFNNKLDKLQKDGPDASFSPLLRYETLVSSVLATLKSHARWPQTATLLYAILSDNKALYTKLSSASAESASGTPQAFPGVSANSFGEITSAIRCSDVLTRIPDPAADVELAKPFFPQSRFEGGLLVAETHIPCMLWPFKAKEQYTGNFDVKTKNPILVVSNIYDPITSLDAALNASATFHGSGLLVQDWYGHVSTTGVSKCMASHLRDYFANGTLPERGTVCEADIPAFYIEEELLAAAKSVLSG</sequence>
<dbReference type="GeneID" id="54561631"/>
<dbReference type="PANTHER" id="PTHR43248">
    <property type="entry name" value="2-SUCCINYL-6-HYDROXY-2,4-CYCLOHEXADIENE-1-CARBOXYLATE SYNTHASE"/>
    <property type="match status" value="1"/>
</dbReference>
<dbReference type="InterPro" id="IPR000073">
    <property type="entry name" value="AB_hydrolase_1"/>
</dbReference>
<comment type="similarity">
    <text evidence="1">Belongs to the peptidase S33 family.</text>
</comment>
<evidence type="ECO:0000313" key="5">
    <source>
        <dbReference type="EMBL" id="KAF2162728.1"/>
    </source>
</evidence>
<dbReference type="InterPro" id="IPR029058">
    <property type="entry name" value="AB_hydrolase_fold"/>
</dbReference>
<dbReference type="RefSeq" id="XP_033663617.1">
    <property type="nucleotide sequence ID" value="XM_033808359.1"/>
</dbReference>
<dbReference type="Proteomes" id="UP000799537">
    <property type="component" value="Unassembled WGS sequence"/>
</dbReference>
<feature type="domain" description="Peptidase S33 tripeptidyl aminopeptidase-like C-terminal" evidence="4">
    <location>
        <begin position="493"/>
        <end position="588"/>
    </location>
</feature>
<evidence type="ECO:0000256" key="2">
    <source>
        <dbReference type="ARBA" id="ARBA00022801"/>
    </source>
</evidence>
<feature type="domain" description="AB hydrolase-1" evidence="3">
    <location>
        <begin position="186"/>
        <end position="349"/>
    </location>
</feature>
<gene>
    <name evidence="5" type="ORF">M409DRAFT_26965</name>
</gene>
<evidence type="ECO:0000259" key="4">
    <source>
        <dbReference type="Pfam" id="PF08386"/>
    </source>
</evidence>
<organism evidence="5 6">
    <name type="scientific">Zasmidium cellare ATCC 36951</name>
    <dbReference type="NCBI Taxonomy" id="1080233"/>
    <lineage>
        <taxon>Eukaryota</taxon>
        <taxon>Fungi</taxon>
        <taxon>Dikarya</taxon>
        <taxon>Ascomycota</taxon>
        <taxon>Pezizomycotina</taxon>
        <taxon>Dothideomycetes</taxon>
        <taxon>Dothideomycetidae</taxon>
        <taxon>Mycosphaerellales</taxon>
        <taxon>Mycosphaerellaceae</taxon>
        <taxon>Zasmidium</taxon>
    </lineage>
</organism>
<evidence type="ECO:0000313" key="6">
    <source>
        <dbReference type="Proteomes" id="UP000799537"/>
    </source>
</evidence>
<accession>A0A6A6C8Z8</accession>
<dbReference type="EMBL" id="ML993612">
    <property type="protein sequence ID" value="KAF2162728.1"/>
    <property type="molecule type" value="Genomic_DNA"/>
</dbReference>
<dbReference type="Pfam" id="PF00561">
    <property type="entry name" value="Abhydrolase_1"/>
    <property type="match status" value="1"/>
</dbReference>
<keyword evidence="6" id="KW-1185">Reference proteome</keyword>
<dbReference type="InterPro" id="IPR013595">
    <property type="entry name" value="Pept_S33_TAP-like_C"/>
</dbReference>
<proteinExistence type="inferred from homology"/>
<dbReference type="Gene3D" id="3.40.50.1820">
    <property type="entry name" value="alpha/beta hydrolase"/>
    <property type="match status" value="1"/>
</dbReference>
<keyword evidence="2" id="KW-0378">Hydrolase</keyword>
<dbReference type="AlphaFoldDB" id="A0A6A6C8Z8"/>
<evidence type="ECO:0000256" key="1">
    <source>
        <dbReference type="ARBA" id="ARBA00010088"/>
    </source>
</evidence>
<dbReference type="SUPFAM" id="SSF53474">
    <property type="entry name" value="alpha/beta-Hydrolases"/>
    <property type="match status" value="1"/>
</dbReference>